<organism evidence="3 4">
    <name type="scientific">Rhamnusium bicolor</name>
    <dbReference type="NCBI Taxonomy" id="1586634"/>
    <lineage>
        <taxon>Eukaryota</taxon>
        <taxon>Metazoa</taxon>
        <taxon>Ecdysozoa</taxon>
        <taxon>Arthropoda</taxon>
        <taxon>Hexapoda</taxon>
        <taxon>Insecta</taxon>
        <taxon>Pterygota</taxon>
        <taxon>Neoptera</taxon>
        <taxon>Endopterygota</taxon>
        <taxon>Coleoptera</taxon>
        <taxon>Polyphaga</taxon>
        <taxon>Cucujiformia</taxon>
        <taxon>Chrysomeloidea</taxon>
        <taxon>Cerambycidae</taxon>
        <taxon>Lepturinae</taxon>
        <taxon>Rhagiini</taxon>
        <taxon>Rhamnusium</taxon>
    </lineage>
</organism>
<comment type="caution">
    <text evidence="3">The sequence shown here is derived from an EMBL/GenBank/DDBJ whole genome shotgun (WGS) entry which is preliminary data.</text>
</comment>
<keyword evidence="1" id="KW-0732">Signal</keyword>
<name>A0AAV8WPN5_9CUCU</name>
<gene>
    <name evidence="3" type="ORF">NQ314_018880</name>
</gene>
<feature type="chain" id="PRO_5044012512" description="Platelet-derived growth factor (PDGF) family profile domain-containing protein" evidence="1">
    <location>
        <begin position="21"/>
        <end position="256"/>
    </location>
</feature>
<dbReference type="InterPro" id="IPR000072">
    <property type="entry name" value="PDGF/VEGF_dom"/>
</dbReference>
<dbReference type="GO" id="GO:0016020">
    <property type="term" value="C:membrane"/>
    <property type="evidence" value="ECO:0007669"/>
    <property type="project" value="InterPro"/>
</dbReference>
<evidence type="ECO:0000313" key="4">
    <source>
        <dbReference type="Proteomes" id="UP001162156"/>
    </source>
</evidence>
<proteinExistence type="predicted"/>
<dbReference type="InterPro" id="IPR029034">
    <property type="entry name" value="Cystine-knot_cytokine"/>
</dbReference>
<evidence type="ECO:0000313" key="3">
    <source>
        <dbReference type="EMBL" id="KAJ8928562.1"/>
    </source>
</evidence>
<dbReference type="GO" id="GO:0008083">
    <property type="term" value="F:growth factor activity"/>
    <property type="evidence" value="ECO:0007669"/>
    <property type="project" value="InterPro"/>
</dbReference>
<dbReference type="PROSITE" id="PS50278">
    <property type="entry name" value="PDGF_2"/>
    <property type="match status" value="1"/>
</dbReference>
<dbReference type="SUPFAM" id="SSF57501">
    <property type="entry name" value="Cystine-knot cytokines"/>
    <property type="match status" value="1"/>
</dbReference>
<sequence length="256" mass="29320">MVKLLLVIVISLFFINGILTCQWVCIDKKNNIKKHYFNKRKLKVEYSMPIIEVPAPERSVWKPNFSIPEVTLRMPAFEVEPLQVNCKSKQFTKTVKEITKKTKCEPRETIVDIVYDGAKVVPNKVSTKLCTGVCSGAKTCVSVESRNISLAVRTILSNEQIQCSTVMVPEDIKCKCDCDIKQSDCLPTQIFEKKFCKCKCVNEDEYLNCLNKIKHSPTKKYTWNKETCACQCVHEKICTTGTVWNRNECKCVRILT</sequence>
<dbReference type="EMBL" id="JANEYF010005336">
    <property type="protein sequence ID" value="KAJ8928562.1"/>
    <property type="molecule type" value="Genomic_DNA"/>
</dbReference>
<feature type="signal peptide" evidence="1">
    <location>
        <begin position="1"/>
        <end position="20"/>
    </location>
</feature>
<reference evidence="3" key="1">
    <citation type="journal article" date="2023" name="Insect Mol. Biol.">
        <title>Genome sequencing provides insights into the evolution of gene families encoding plant cell wall-degrading enzymes in longhorned beetles.</title>
        <authorList>
            <person name="Shin N.R."/>
            <person name="Okamura Y."/>
            <person name="Kirsch R."/>
            <person name="Pauchet Y."/>
        </authorList>
    </citation>
    <scope>NUCLEOTIDE SEQUENCE</scope>
    <source>
        <strain evidence="3">RBIC_L_NR</strain>
    </source>
</reference>
<evidence type="ECO:0000259" key="2">
    <source>
        <dbReference type="PROSITE" id="PS50278"/>
    </source>
</evidence>
<dbReference type="AlphaFoldDB" id="A0AAV8WPN5"/>
<dbReference type="Proteomes" id="UP001162156">
    <property type="component" value="Unassembled WGS sequence"/>
</dbReference>
<keyword evidence="4" id="KW-1185">Reference proteome</keyword>
<protein>
    <recommendedName>
        <fullName evidence="2">Platelet-derived growth factor (PDGF) family profile domain-containing protein</fullName>
    </recommendedName>
</protein>
<dbReference type="Gene3D" id="2.10.90.10">
    <property type="entry name" value="Cystine-knot cytokines"/>
    <property type="match status" value="1"/>
</dbReference>
<accession>A0AAV8WPN5</accession>
<feature type="domain" description="Platelet-derived growth factor (PDGF) family profile" evidence="2">
    <location>
        <begin position="90"/>
        <end position="176"/>
    </location>
</feature>
<evidence type="ECO:0000256" key="1">
    <source>
        <dbReference type="SAM" id="SignalP"/>
    </source>
</evidence>